<proteinExistence type="predicted"/>
<dbReference type="InterPro" id="IPR033438">
    <property type="entry name" value="MOLO1"/>
</dbReference>
<organism evidence="4 5">
    <name type="scientific">Panagrellus redivivus</name>
    <name type="common">Microworm</name>
    <dbReference type="NCBI Taxonomy" id="6233"/>
    <lineage>
        <taxon>Eukaryota</taxon>
        <taxon>Metazoa</taxon>
        <taxon>Ecdysozoa</taxon>
        <taxon>Nematoda</taxon>
        <taxon>Chromadorea</taxon>
        <taxon>Rhabditida</taxon>
        <taxon>Tylenchina</taxon>
        <taxon>Panagrolaimomorpha</taxon>
        <taxon>Panagrolaimoidea</taxon>
        <taxon>Panagrolaimidae</taxon>
        <taxon>Panagrellus</taxon>
    </lineage>
</organism>
<keyword evidence="2" id="KW-1133">Transmembrane helix</keyword>
<keyword evidence="2" id="KW-0812">Transmembrane</keyword>
<keyword evidence="3" id="KW-0732">Signal</keyword>
<accession>A0A7E4WCD5</accession>
<evidence type="ECO:0000256" key="1">
    <source>
        <dbReference type="SAM" id="MobiDB-lite"/>
    </source>
</evidence>
<dbReference type="Gene3D" id="3.10.310.50">
    <property type="match status" value="1"/>
</dbReference>
<evidence type="ECO:0000256" key="2">
    <source>
        <dbReference type="SAM" id="Phobius"/>
    </source>
</evidence>
<keyword evidence="2" id="KW-0472">Membrane</keyword>
<dbReference type="Proteomes" id="UP000492821">
    <property type="component" value="Unassembled WGS sequence"/>
</dbReference>
<feature type="compositionally biased region" description="Gly residues" evidence="1">
    <location>
        <begin position="205"/>
        <end position="221"/>
    </location>
</feature>
<keyword evidence="4" id="KW-1185">Reference proteome</keyword>
<reference evidence="4" key="1">
    <citation type="journal article" date="2013" name="Genetics">
        <title>The draft genome and transcriptome of Panagrellus redivivus are shaped by the harsh demands of a free-living lifestyle.</title>
        <authorList>
            <person name="Srinivasan J."/>
            <person name="Dillman A.R."/>
            <person name="Macchietto M.G."/>
            <person name="Heikkinen L."/>
            <person name="Lakso M."/>
            <person name="Fracchia K.M."/>
            <person name="Antoshechkin I."/>
            <person name="Mortazavi A."/>
            <person name="Wong G."/>
            <person name="Sternberg P.W."/>
        </authorList>
    </citation>
    <scope>NUCLEOTIDE SEQUENCE [LARGE SCALE GENOMIC DNA]</scope>
    <source>
        <strain evidence="4">MT8872</strain>
    </source>
</reference>
<protein>
    <submittedName>
        <fullName evidence="5">TPM_phosphatase domain-containing protein</fullName>
    </submittedName>
</protein>
<dbReference type="GO" id="GO:0005892">
    <property type="term" value="C:acetylcholine-gated channel complex"/>
    <property type="evidence" value="ECO:0007669"/>
    <property type="project" value="InterPro"/>
</dbReference>
<feature type="chain" id="PRO_5029020322" evidence="3">
    <location>
        <begin position="22"/>
        <end position="383"/>
    </location>
</feature>
<sequence length="383" mass="39376">MRRRPLTFLFLIAAIVAVVSAQGEWTAGTFPNPTAQGFKECLMKTTSSICDPDGVLSEQARYKLNHELNQLESRTRQEHARTFCDKKGITGAIAVAKHFKGGSEAAVRDVANSILKRWDLDHQCKKVVIIVMATEDKQFWIARGDKVPVYGGELNDLFNDQKPLFRERNFDRGLQNVVQGLWEKTLAKVSGGTGPVDPRPDVPSSGGGYPDGGGGRGGGAPGKPFEMPNIPIKLILGLVALLIPLLCCCACIYCCCCRGKGGDSGAGAGYAAGDPEGGENRGGGGRGGGGLGGLGTFLSSGAGSAAASAAMNFFRNRNRGGGGAAAGGGGSYPMDNYGGGAGGGGPAAGGYTPGSPVRHGDNPSGKGYYPSDSVKDQGGGGGW</sequence>
<evidence type="ECO:0000256" key="3">
    <source>
        <dbReference type="SAM" id="SignalP"/>
    </source>
</evidence>
<dbReference type="WBParaSite" id="Pan_g9062.t1">
    <property type="protein sequence ID" value="Pan_g9062.t1"/>
    <property type="gene ID" value="Pan_g9062"/>
</dbReference>
<feature type="compositionally biased region" description="Gly residues" evidence="1">
    <location>
        <begin position="343"/>
        <end position="352"/>
    </location>
</feature>
<feature type="region of interest" description="Disordered" evidence="1">
    <location>
        <begin position="189"/>
        <end position="222"/>
    </location>
</feature>
<dbReference type="AlphaFoldDB" id="A0A7E4WCD5"/>
<feature type="signal peptide" evidence="3">
    <location>
        <begin position="1"/>
        <end position="21"/>
    </location>
</feature>
<reference evidence="5" key="2">
    <citation type="submission" date="2020-10" db="UniProtKB">
        <authorList>
            <consortium name="WormBaseParasite"/>
        </authorList>
    </citation>
    <scope>IDENTIFICATION</scope>
</reference>
<name>A0A7E4WCD5_PANRE</name>
<feature type="transmembrane region" description="Helical" evidence="2">
    <location>
        <begin position="234"/>
        <end position="256"/>
    </location>
</feature>
<evidence type="ECO:0000313" key="4">
    <source>
        <dbReference type="Proteomes" id="UP000492821"/>
    </source>
</evidence>
<dbReference type="PANTHER" id="PTHR33748:SF6">
    <property type="entry name" value="TPM_PHOSPHATASE DOMAIN-CONTAINING PROTEIN"/>
    <property type="match status" value="1"/>
</dbReference>
<dbReference type="Pfam" id="PF17175">
    <property type="entry name" value="MOLO1"/>
    <property type="match status" value="1"/>
</dbReference>
<dbReference type="PANTHER" id="PTHR33748">
    <property type="entry name" value="PROTEIN CBG04600"/>
    <property type="match status" value="1"/>
</dbReference>
<evidence type="ECO:0000313" key="5">
    <source>
        <dbReference type="WBParaSite" id="Pan_g9062.t1"/>
    </source>
</evidence>
<feature type="region of interest" description="Disordered" evidence="1">
    <location>
        <begin position="343"/>
        <end position="383"/>
    </location>
</feature>